<dbReference type="Proteomes" id="UP000600026">
    <property type="component" value="Unassembled WGS sequence"/>
</dbReference>
<keyword evidence="2" id="KW-0812">Transmembrane</keyword>
<dbReference type="OrthoDB" id="4282035at2"/>
<feature type="region of interest" description="Disordered" evidence="1">
    <location>
        <begin position="263"/>
        <end position="282"/>
    </location>
</feature>
<sequence>MLWGRAVGYAAAWTGAVLLVLCPPSGGAPVHALDGHGLGPAVHRAEEPGVPRFRLRAHENVMDLPASGRGTPAPVTPGFVYTGTTAPGDVWLSMSVADHHVGEYQSPTLPAQFANCFYASDGNGAYCRFPGPLVAGQGYETDVPFQAVNGECCRVRGAYRYVLWVDGSPGYPGESALQGMRKGSGPALGLRAVDAATLSGGSEATMEYQTQDPAVHPGWLVPVRSLVLRGEAGGYVELEIPFGVASEGFPSAPPTVRVELPEGTSPAPRKVGEHPSEETYCGTAKPSARTVVCHKGGDRVILRLRIDRKAEDARGSISVAVPPGDTDPADNVRPIELQVTGAAGPALPRPGEPGRPWAGALAAVACAASAAVLLLVARRRSARRRSARRGAAPRP</sequence>
<evidence type="ECO:0000256" key="2">
    <source>
        <dbReference type="SAM" id="Phobius"/>
    </source>
</evidence>
<keyword evidence="2" id="KW-0472">Membrane</keyword>
<keyword evidence="2" id="KW-1133">Transmembrane helix</keyword>
<name>A0A919LDJ0_9ACTN</name>
<keyword evidence="4" id="KW-1185">Reference proteome</keyword>
<dbReference type="EMBL" id="BNEE01000004">
    <property type="protein sequence ID" value="GHI83432.1"/>
    <property type="molecule type" value="Genomic_DNA"/>
</dbReference>
<gene>
    <name evidence="3" type="ORF">Sxan_07960</name>
</gene>
<organism evidence="3 4">
    <name type="scientific">Streptomyces xanthophaeus</name>
    <dbReference type="NCBI Taxonomy" id="67385"/>
    <lineage>
        <taxon>Bacteria</taxon>
        <taxon>Bacillati</taxon>
        <taxon>Actinomycetota</taxon>
        <taxon>Actinomycetes</taxon>
        <taxon>Kitasatosporales</taxon>
        <taxon>Streptomycetaceae</taxon>
        <taxon>Streptomyces</taxon>
    </lineage>
</organism>
<comment type="caution">
    <text evidence="3">The sequence shown here is derived from an EMBL/GenBank/DDBJ whole genome shotgun (WGS) entry which is preliminary data.</text>
</comment>
<feature type="transmembrane region" description="Helical" evidence="2">
    <location>
        <begin position="357"/>
        <end position="377"/>
    </location>
</feature>
<proteinExistence type="predicted"/>
<evidence type="ECO:0000256" key="1">
    <source>
        <dbReference type="SAM" id="MobiDB-lite"/>
    </source>
</evidence>
<evidence type="ECO:0000313" key="4">
    <source>
        <dbReference type="Proteomes" id="UP000600026"/>
    </source>
</evidence>
<dbReference type="AlphaFoldDB" id="A0A919LDJ0"/>
<accession>A0A919LDJ0</accession>
<dbReference type="RefSeq" id="WP_031138200.1">
    <property type="nucleotide sequence ID" value="NZ_BNEE01000004.1"/>
</dbReference>
<protein>
    <submittedName>
        <fullName evidence="3">Uncharacterized protein</fullName>
    </submittedName>
</protein>
<evidence type="ECO:0000313" key="3">
    <source>
        <dbReference type="EMBL" id="GHI83432.1"/>
    </source>
</evidence>
<reference evidence="3" key="1">
    <citation type="submission" date="2020-09" db="EMBL/GenBank/DDBJ databases">
        <title>Whole genome shotgun sequence of Streptomyces xanthophaeus NBRC 12829.</title>
        <authorList>
            <person name="Komaki H."/>
            <person name="Tamura T."/>
        </authorList>
    </citation>
    <scope>NUCLEOTIDE SEQUENCE</scope>
    <source>
        <strain evidence="3">NBRC 12829</strain>
    </source>
</reference>